<comment type="subcellular location">
    <subcellularLocation>
        <location evidence="1">Cell projection</location>
        <location evidence="1">Cilium</location>
    </subcellularLocation>
    <subcellularLocation>
        <location evidence="2">Cytoplasm</location>
        <location evidence="2">Cytoskeleton</location>
    </subcellularLocation>
</comment>
<sequence>MGVFGKRSKDRVKFALSIWQDCTVRFDNKIEDVTKIPGERVIVRFENVIDLLGNPGLKGTLVLTNLRIVWYLFEKQSINISIGWRCVNNLYVKAVKDADKSKGMHALHISATSGVTRYNFNFLHNGGRMGMFSAVHRVRRAYDTSHTFRDVLLRASLFKAGEIRLLPNEIIVEQYGGVCSVVKDEGWLGEAVLTNLRFIWFSQNTPNFNVSIPLSKVCELDVVNSSKFGHILTITTLSMVKGKAKENIYGFRIAPGSRCTEIFTKVKGIVEIVVMRPDFGVRFSKDKESPAEVIDRKEDVVATTEDKGVSGGFGKLLKYSQEMEEETTHDVSKEEEKPDQIAYNPFLGLSVEYMKNVNISEIWTL</sequence>
<reference evidence="9" key="1">
    <citation type="submission" date="2022-03" db="EMBL/GenBank/DDBJ databases">
        <title>Draft genome sequence of Aduncisulcus paluster, a free-living microaerophilic Fornicata.</title>
        <authorList>
            <person name="Yuyama I."/>
            <person name="Kume K."/>
            <person name="Tamura T."/>
            <person name="Inagaki Y."/>
            <person name="Hashimoto T."/>
        </authorList>
    </citation>
    <scope>NUCLEOTIDE SEQUENCE</scope>
    <source>
        <strain evidence="9">NY0171</strain>
    </source>
</reference>
<dbReference type="PANTHER" id="PTHR21351:SF0">
    <property type="entry name" value="BARDET-BIEDL SYNDROME 5 PROTEIN"/>
    <property type="match status" value="1"/>
</dbReference>
<comment type="similarity">
    <text evidence="3">Belongs to the BBS5 family.</text>
</comment>
<keyword evidence="6" id="KW-0206">Cytoskeleton</keyword>
<dbReference type="EMBL" id="BQXS01012427">
    <property type="protein sequence ID" value="GKT22827.1"/>
    <property type="molecule type" value="Genomic_DNA"/>
</dbReference>
<feature type="domain" description="BBSome complex member BBS5 PH" evidence="8">
    <location>
        <begin position="39"/>
        <end position="93"/>
    </location>
</feature>
<feature type="domain" description="BBSome complex member BBS5 PH" evidence="8">
    <location>
        <begin position="169"/>
        <end position="223"/>
    </location>
</feature>
<evidence type="ECO:0000256" key="7">
    <source>
        <dbReference type="ARBA" id="ARBA00023273"/>
    </source>
</evidence>
<dbReference type="InterPro" id="IPR014003">
    <property type="entry name" value="BBS5_PH"/>
</dbReference>
<evidence type="ECO:0000256" key="3">
    <source>
        <dbReference type="ARBA" id="ARBA00005822"/>
    </source>
</evidence>
<keyword evidence="4" id="KW-0963">Cytoplasm</keyword>
<organism evidence="9 10">
    <name type="scientific">Aduncisulcus paluster</name>
    <dbReference type="NCBI Taxonomy" id="2918883"/>
    <lineage>
        <taxon>Eukaryota</taxon>
        <taxon>Metamonada</taxon>
        <taxon>Carpediemonas-like organisms</taxon>
        <taxon>Aduncisulcus</taxon>
    </lineage>
</organism>
<evidence type="ECO:0000256" key="4">
    <source>
        <dbReference type="ARBA" id="ARBA00022490"/>
    </source>
</evidence>
<protein>
    <submittedName>
        <fullName evidence="9">Bardet-Biedl syndrome 5 protein like protein</fullName>
    </submittedName>
</protein>
<proteinExistence type="inferred from homology"/>
<dbReference type="Pfam" id="PF07289">
    <property type="entry name" value="BBL5"/>
    <property type="match status" value="1"/>
</dbReference>
<evidence type="ECO:0000313" key="10">
    <source>
        <dbReference type="Proteomes" id="UP001057375"/>
    </source>
</evidence>
<evidence type="ECO:0000256" key="2">
    <source>
        <dbReference type="ARBA" id="ARBA00004245"/>
    </source>
</evidence>
<dbReference type="SUPFAM" id="SSF50729">
    <property type="entry name" value="PH domain-like"/>
    <property type="match status" value="1"/>
</dbReference>
<name>A0ABQ5K3J1_9EUKA</name>
<comment type="caution">
    <text evidence="9">The sequence shown here is derived from an EMBL/GenBank/DDBJ whole genome shotgun (WGS) entry which is preliminary data.</text>
</comment>
<dbReference type="SMART" id="SM00683">
    <property type="entry name" value="DM16"/>
    <property type="match status" value="2"/>
</dbReference>
<keyword evidence="7" id="KW-0966">Cell projection</keyword>
<evidence type="ECO:0000256" key="5">
    <source>
        <dbReference type="ARBA" id="ARBA00023069"/>
    </source>
</evidence>
<evidence type="ECO:0000259" key="8">
    <source>
        <dbReference type="SMART" id="SM00683"/>
    </source>
</evidence>
<evidence type="ECO:0000313" key="9">
    <source>
        <dbReference type="EMBL" id="GKT22827.1"/>
    </source>
</evidence>
<evidence type="ECO:0000256" key="1">
    <source>
        <dbReference type="ARBA" id="ARBA00004138"/>
    </source>
</evidence>
<dbReference type="InterPro" id="IPR006606">
    <property type="entry name" value="BBL5"/>
</dbReference>
<evidence type="ECO:0000256" key="6">
    <source>
        <dbReference type="ARBA" id="ARBA00023212"/>
    </source>
</evidence>
<dbReference type="PANTHER" id="PTHR21351">
    <property type="entry name" value="BARDET-BIEDL SYNDROME PROTEIN 5"/>
    <property type="match status" value="1"/>
</dbReference>
<gene>
    <name evidence="9" type="ORF">ADUPG1_012236</name>
</gene>
<accession>A0ABQ5K3J1</accession>
<keyword evidence="5" id="KW-0969">Cilium</keyword>
<keyword evidence="10" id="KW-1185">Reference proteome</keyword>
<dbReference type="Proteomes" id="UP001057375">
    <property type="component" value="Unassembled WGS sequence"/>
</dbReference>